<dbReference type="STRING" id="1189325.SAMN04488119_10281"/>
<evidence type="ECO:0000313" key="3">
    <source>
        <dbReference type="Proteomes" id="UP000184066"/>
    </source>
</evidence>
<dbReference type="Proteomes" id="UP000184066">
    <property type="component" value="Unassembled WGS sequence"/>
</dbReference>
<dbReference type="OrthoDB" id="5597599at2"/>
<organism evidence="2 3">
    <name type="scientific">Oceanicella actignis</name>
    <dbReference type="NCBI Taxonomy" id="1189325"/>
    <lineage>
        <taxon>Bacteria</taxon>
        <taxon>Pseudomonadati</taxon>
        <taxon>Pseudomonadota</taxon>
        <taxon>Alphaproteobacteria</taxon>
        <taxon>Rhodobacterales</taxon>
        <taxon>Paracoccaceae</taxon>
        <taxon>Oceanicella</taxon>
    </lineage>
</organism>
<gene>
    <name evidence="2" type="ORF">SAMN05216200_101437</name>
</gene>
<keyword evidence="3" id="KW-1185">Reference proteome</keyword>
<keyword evidence="2" id="KW-0436">Ligase</keyword>
<evidence type="ECO:0000313" key="2">
    <source>
        <dbReference type="EMBL" id="SHN52367.1"/>
    </source>
</evidence>
<proteinExistence type="predicted"/>
<dbReference type="Pfam" id="PF12224">
    <property type="entry name" value="Amidoligase_2"/>
    <property type="match status" value="1"/>
</dbReference>
<reference evidence="2 3" key="1">
    <citation type="submission" date="2016-12" db="EMBL/GenBank/DDBJ databases">
        <authorList>
            <person name="Song W.-J."/>
            <person name="Kurnit D.M."/>
        </authorList>
    </citation>
    <scope>NUCLEOTIDE SEQUENCE [LARGE SCALE GENOMIC DNA]</scope>
    <source>
        <strain evidence="2 3">CGMCC 1.10808</strain>
    </source>
</reference>
<dbReference type="RefSeq" id="WP_083581084.1">
    <property type="nucleotide sequence ID" value="NZ_FOHL01000002.1"/>
</dbReference>
<protein>
    <submittedName>
        <fullName evidence="2">Putative amidoligase enzyme</fullName>
    </submittedName>
</protein>
<name>A0A1M7S196_9RHOB</name>
<evidence type="ECO:0000256" key="1">
    <source>
        <dbReference type="SAM" id="MobiDB-lite"/>
    </source>
</evidence>
<dbReference type="InterPro" id="IPR022025">
    <property type="entry name" value="Amidoligase_2"/>
</dbReference>
<accession>A0A1M7S196</accession>
<sequence>MRETTEQGPWLPADPREDAGAGAARWLRPPRPLAQGGRERLLGVELEFSGLSAAEAAEAVVRVFGGRARQLSEHRALVEGAEAGDFEVELDFRWAHDGARDPRLRKILGDLGEALLPMEVVCPPMPLSRAPRLEALREALRRAGARGVEELPLHALGAQLNPELPDLGVGYILRAARAYLLLSDWLRDEIQPTAARRILMFARPFPAGWGRLILDPDYAPSLAGFIDDYLRWNPTRNRELDLLPLLAHLDEERVRRALPDEKINPRPTWHWRLPNALVDDPDWTLSLEWNRWVTVERLAERPDLIARHARVWIEDSRLPLALDRVEHARAILDEL</sequence>
<feature type="region of interest" description="Disordered" evidence="1">
    <location>
        <begin position="1"/>
        <end position="22"/>
    </location>
</feature>
<dbReference type="EMBL" id="FRDL01000001">
    <property type="protein sequence ID" value="SHN52367.1"/>
    <property type="molecule type" value="Genomic_DNA"/>
</dbReference>
<dbReference type="AlphaFoldDB" id="A0A1M7S196"/>
<dbReference type="GO" id="GO:0016874">
    <property type="term" value="F:ligase activity"/>
    <property type="evidence" value="ECO:0007669"/>
    <property type="project" value="UniProtKB-KW"/>
</dbReference>